<keyword evidence="4" id="KW-1185">Reference proteome</keyword>
<dbReference type="AlphaFoldDB" id="A0A5J5IKD9"/>
<feature type="signal peptide" evidence="2">
    <location>
        <begin position="1"/>
        <end position="24"/>
    </location>
</feature>
<evidence type="ECO:0000256" key="1">
    <source>
        <dbReference type="SAM" id="MobiDB-lite"/>
    </source>
</evidence>
<sequence length="349" mass="40112">MKTIMVKCLALVLCLGIISNVAEAQAKKKKPVHKTRTVKKRTTAKRTTNSKTKADINPSAKVDTAVVIAPPKIDSLPITFVKPSLRPDDAIERNLVKDRTPLPYEYLREDDAVYREKVWREIDTREKMNLPFRYSANEDNGNQRFISILFKAIQDGPDNGGVTVFNPSDDRFTTPMTVAEVAKMVAGEPVSVPMYDSLGNVTGYKQTTPEVNLDSFYKFEIKEEVIFDKESSRLFWRILGIAPLKNVITSQGINLGEAPLFWVYYPDMRPIFAKYEVYNGKNYGARMSWEELFESRMFYGRIIKSTLNNPFDEMLSQQQGLKQNRILQLLEGENIQNKIFDYEQNLWSY</sequence>
<feature type="compositionally biased region" description="Basic residues" evidence="1">
    <location>
        <begin position="32"/>
        <end position="44"/>
    </location>
</feature>
<comment type="caution">
    <text evidence="3">The sequence shown here is derived from an EMBL/GenBank/DDBJ whole genome shotgun (WGS) entry which is preliminary data.</text>
</comment>
<evidence type="ECO:0000313" key="3">
    <source>
        <dbReference type="EMBL" id="KAA9041555.1"/>
    </source>
</evidence>
<proteinExistence type="predicted"/>
<dbReference type="EMBL" id="VYQF01000001">
    <property type="protein sequence ID" value="KAA9041555.1"/>
    <property type="molecule type" value="Genomic_DNA"/>
</dbReference>
<organism evidence="3 4">
    <name type="scientific">Ginsengibacter hankyongi</name>
    <dbReference type="NCBI Taxonomy" id="2607284"/>
    <lineage>
        <taxon>Bacteria</taxon>
        <taxon>Pseudomonadati</taxon>
        <taxon>Bacteroidota</taxon>
        <taxon>Chitinophagia</taxon>
        <taxon>Chitinophagales</taxon>
        <taxon>Chitinophagaceae</taxon>
        <taxon>Ginsengibacter</taxon>
    </lineage>
</organism>
<feature type="region of interest" description="Disordered" evidence="1">
    <location>
        <begin position="32"/>
        <end position="55"/>
    </location>
</feature>
<dbReference type="RefSeq" id="WP_150413675.1">
    <property type="nucleotide sequence ID" value="NZ_VYQF01000001.1"/>
</dbReference>
<dbReference type="Pfam" id="PF19841">
    <property type="entry name" value="GldN"/>
    <property type="match status" value="1"/>
</dbReference>
<accession>A0A5J5IKD9</accession>
<dbReference type="Proteomes" id="UP000326903">
    <property type="component" value="Unassembled WGS sequence"/>
</dbReference>
<name>A0A5J5IKD9_9BACT</name>
<keyword evidence="2" id="KW-0732">Signal</keyword>
<dbReference type="NCBIfam" id="TIGR03523">
    <property type="entry name" value="GldN"/>
    <property type="match status" value="1"/>
</dbReference>
<feature type="chain" id="PRO_5023850745" evidence="2">
    <location>
        <begin position="25"/>
        <end position="349"/>
    </location>
</feature>
<protein>
    <submittedName>
        <fullName evidence="3">Gliding motility protein GldN</fullName>
    </submittedName>
</protein>
<dbReference type="InterPro" id="IPR019847">
    <property type="entry name" value="Gliding_motility_assoc_GldN"/>
</dbReference>
<evidence type="ECO:0000313" key="4">
    <source>
        <dbReference type="Proteomes" id="UP000326903"/>
    </source>
</evidence>
<gene>
    <name evidence="3" type="primary">gldN</name>
    <name evidence="3" type="ORF">FW778_05905</name>
</gene>
<evidence type="ECO:0000256" key="2">
    <source>
        <dbReference type="SAM" id="SignalP"/>
    </source>
</evidence>
<reference evidence="3 4" key="1">
    <citation type="submission" date="2019-09" db="EMBL/GenBank/DDBJ databases">
        <title>Draft genome sequence of Ginsengibacter sp. BR5-29.</title>
        <authorList>
            <person name="Im W.-T."/>
        </authorList>
    </citation>
    <scope>NUCLEOTIDE SEQUENCE [LARGE SCALE GENOMIC DNA]</scope>
    <source>
        <strain evidence="3 4">BR5-29</strain>
    </source>
</reference>